<organism evidence="1 2">
    <name type="scientific">Umezawaea endophytica</name>
    <dbReference type="NCBI Taxonomy" id="1654476"/>
    <lineage>
        <taxon>Bacteria</taxon>
        <taxon>Bacillati</taxon>
        <taxon>Actinomycetota</taxon>
        <taxon>Actinomycetes</taxon>
        <taxon>Pseudonocardiales</taxon>
        <taxon>Pseudonocardiaceae</taxon>
        <taxon>Umezawaea</taxon>
    </lineage>
</organism>
<dbReference type="AlphaFoldDB" id="A0A9X2VRW0"/>
<dbReference type="SUPFAM" id="SSF48403">
    <property type="entry name" value="Ankyrin repeat"/>
    <property type="match status" value="1"/>
</dbReference>
<protein>
    <submittedName>
        <fullName evidence="1">Ankyrin repeat domain-containing protein</fullName>
    </submittedName>
</protein>
<evidence type="ECO:0000313" key="2">
    <source>
        <dbReference type="Proteomes" id="UP001141259"/>
    </source>
</evidence>
<dbReference type="Proteomes" id="UP001141259">
    <property type="component" value="Unassembled WGS sequence"/>
</dbReference>
<reference evidence="1" key="1">
    <citation type="submission" date="2022-08" db="EMBL/GenBank/DDBJ databases">
        <authorList>
            <person name="Tistechok S."/>
            <person name="Samborskyy M."/>
            <person name="Roman I."/>
        </authorList>
    </citation>
    <scope>NUCLEOTIDE SEQUENCE</scope>
    <source>
        <strain evidence="1">DSM 103496</strain>
    </source>
</reference>
<gene>
    <name evidence="1" type="ORF">NZH93_26460</name>
</gene>
<sequence>MEWLNQLHTAAAHGMASEVAAILGKTDDVDAISDGRTALWRAVFARKHENADLLLAAGADPTRPMMSGWSPARLSLATDHPITTDEVLTPTEQAAIVERDRLVAALGRYPETGGFSIACVGGIDSDEAVRRLEAEVVAAEEVPDLTDWWDEPFGDDTEVAIGFTDVPGGCVVVQPWGRAASLPAVTRPLSTDTVVHALYDNPKSGSQGSVDRDGTTVDRDLVPGGWSAAGSTAEVFLAHLYAGRPVAYCCAFVALRPENAEAFTKPARWAILPDRIRWDL</sequence>
<proteinExistence type="predicted"/>
<dbReference type="InterPro" id="IPR036770">
    <property type="entry name" value="Ankyrin_rpt-contain_sf"/>
</dbReference>
<accession>A0A9X2VRW0</accession>
<name>A0A9X2VRW0_9PSEU</name>
<evidence type="ECO:0000313" key="1">
    <source>
        <dbReference type="EMBL" id="MCS7480413.1"/>
    </source>
</evidence>
<dbReference type="EMBL" id="JANYMP010000013">
    <property type="protein sequence ID" value="MCS7480413.1"/>
    <property type="molecule type" value="Genomic_DNA"/>
</dbReference>
<keyword evidence="2" id="KW-1185">Reference proteome</keyword>
<dbReference type="Gene3D" id="1.25.40.20">
    <property type="entry name" value="Ankyrin repeat-containing domain"/>
    <property type="match status" value="1"/>
</dbReference>
<comment type="caution">
    <text evidence="1">The sequence shown here is derived from an EMBL/GenBank/DDBJ whole genome shotgun (WGS) entry which is preliminary data.</text>
</comment>
<dbReference type="RefSeq" id="WP_259625905.1">
    <property type="nucleotide sequence ID" value="NZ_JANYMP010000013.1"/>
</dbReference>